<dbReference type="KEGG" id="pmuc:ING2E5A_2715"/>
<dbReference type="AlphaFoldDB" id="A0A1G4GAJ5"/>
<feature type="transmembrane region" description="Helical" evidence="7">
    <location>
        <begin position="72"/>
        <end position="95"/>
    </location>
</feature>
<dbReference type="Pfam" id="PF01914">
    <property type="entry name" value="MarC"/>
    <property type="match status" value="1"/>
</dbReference>
<accession>A0A1G4GAJ5</accession>
<proteinExistence type="inferred from homology"/>
<evidence type="ECO:0000256" key="3">
    <source>
        <dbReference type="ARBA" id="ARBA00022475"/>
    </source>
</evidence>
<evidence type="ECO:0000313" key="8">
    <source>
        <dbReference type="EMBL" id="SCM59511.1"/>
    </source>
</evidence>
<keyword evidence="4 7" id="KW-0812">Transmembrane</keyword>
<dbReference type="STRING" id="1642646.ING2E5A_2715"/>
<keyword evidence="3" id="KW-1003">Cell membrane</keyword>
<keyword evidence="9" id="KW-1185">Reference proteome</keyword>
<evidence type="ECO:0000256" key="4">
    <source>
        <dbReference type="ARBA" id="ARBA00022692"/>
    </source>
</evidence>
<dbReference type="RefSeq" id="WP_071137791.1">
    <property type="nucleotide sequence ID" value="NZ_DUQN01000052.1"/>
</dbReference>
<dbReference type="PANTHER" id="PTHR33508">
    <property type="entry name" value="UPF0056 MEMBRANE PROTEIN YHCE"/>
    <property type="match status" value="1"/>
</dbReference>
<feature type="transmembrane region" description="Helical" evidence="7">
    <location>
        <begin position="135"/>
        <end position="153"/>
    </location>
</feature>
<dbReference type="InterPro" id="IPR002771">
    <property type="entry name" value="Multi_antbiot-R_MarC"/>
</dbReference>
<evidence type="ECO:0000256" key="6">
    <source>
        <dbReference type="ARBA" id="ARBA00023136"/>
    </source>
</evidence>
<dbReference type="EMBL" id="LT608328">
    <property type="protein sequence ID" value="SCM59511.1"/>
    <property type="molecule type" value="Genomic_DNA"/>
</dbReference>
<name>A0A1G4GAJ5_9BACT</name>
<feature type="transmembrane region" description="Helical" evidence="7">
    <location>
        <begin position="12"/>
        <end position="32"/>
    </location>
</feature>
<sequence length="203" mass="21947">MLGFNTVEIVSAFLVLFAIIDATGSVPIFLNLRSQNKIIEPFKASLYSIVILILFLFIGEAILKLFQVDLSSFAIAGALVILIISIEMIFGVEIFKIDDSSSGNGSATLVPVVFPLITGPGTFTTLLAMRAEYNTVNIIIAVFLNIAVVYLVLRYLDGVKKLMGVGGVFILRKFFGVILLAIAVRLITSNLSALIESIQSQAL</sequence>
<evidence type="ECO:0000256" key="7">
    <source>
        <dbReference type="RuleBase" id="RU362048"/>
    </source>
</evidence>
<protein>
    <recommendedName>
        <fullName evidence="7">UPF0056 membrane protein</fullName>
    </recommendedName>
</protein>
<evidence type="ECO:0000256" key="1">
    <source>
        <dbReference type="ARBA" id="ARBA00004651"/>
    </source>
</evidence>
<keyword evidence="6 7" id="KW-0472">Membrane</keyword>
<dbReference type="Proteomes" id="UP000178485">
    <property type="component" value="Chromosome i"/>
</dbReference>
<feature type="transmembrane region" description="Helical" evidence="7">
    <location>
        <begin position="44"/>
        <end position="66"/>
    </location>
</feature>
<dbReference type="PANTHER" id="PTHR33508:SF1">
    <property type="entry name" value="UPF0056 MEMBRANE PROTEIN YHCE"/>
    <property type="match status" value="1"/>
</dbReference>
<dbReference type="GO" id="GO:0005886">
    <property type="term" value="C:plasma membrane"/>
    <property type="evidence" value="ECO:0007669"/>
    <property type="project" value="UniProtKB-SubCell"/>
</dbReference>
<organism evidence="8 9">
    <name type="scientific">Petrimonas mucosa</name>
    <dbReference type="NCBI Taxonomy" id="1642646"/>
    <lineage>
        <taxon>Bacteria</taxon>
        <taxon>Pseudomonadati</taxon>
        <taxon>Bacteroidota</taxon>
        <taxon>Bacteroidia</taxon>
        <taxon>Bacteroidales</taxon>
        <taxon>Dysgonomonadaceae</taxon>
        <taxon>Petrimonas</taxon>
    </lineage>
</organism>
<evidence type="ECO:0000256" key="2">
    <source>
        <dbReference type="ARBA" id="ARBA00009784"/>
    </source>
</evidence>
<comment type="similarity">
    <text evidence="2 7">Belongs to the UPF0056 (MarC) family.</text>
</comment>
<keyword evidence="5 7" id="KW-1133">Transmembrane helix</keyword>
<feature type="transmembrane region" description="Helical" evidence="7">
    <location>
        <begin position="174"/>
        <end position="195"/>
    </location>
</feature>
<evidence type="ECO:0000256" key="5">
    <source>
        <dbReference type="ARBA" id="ARBA00022989"/>
    </source>
</evidence>
<feature type="transmembrane region" description="Helical" evidence="7">
    <location>
        <begin position="107"/>
        <end position="129"/>
    </location>
</feature>
<reference evidence="8 9" key="1">
    <citation type="submission" date="2016-08" db="EMBL/GenBank/DDBJ databases">
        <authorList>
            <person name="Seilhamer J.J."/>
        </authorList>
    </citation>
    <scope>NUCLEOTIDE SEQUENCE [LARGE SCALE GENOMIC DNA]</scope>
    <source>
        <strain evidence="8">ING2-E5A</strain>
    </source>
</reference>
<dbReference type="NCBIfam" id="TIGR00427">
    <property type="entry name" value="NAAT family transporter"/>
    <property type="match status" value="1"/>
</dbReference>
<comment type="subcellular location">
    <subcellularLocation>
        <location evidence="1 7">Cell membrane</location>
        <topology evidence="1 7">Multi-pass membrane protein</topology>
    </subcellularLocation>
</comment>
<gene>
    <name evidence="8" type="ORF">ING2E5A_2715</name>
</gene>
<evidence type="ECO:0000313" key="9">
    <source>
        <dbReference type="Proteomes" id="UP000178485"/>
    </source>
</evidence>